<dbReference type="InterPro" id="IPR015421">
    <property type="entry name" value="PyrdxlP-dep_Trfase_major"/>
</dbReference>
<evidence type="ECO:0000313" key="9">
    <source>
        <dbReference type="Proteomes" id="UP000530234"/>
    </source>
</evidence>
<dbReference type="GO" id="GO:0030170">
    <property type="term" value="F:pyridoxal phosphate binding"/>
    <property type="evidence" value="ECO:0007669"/>
    <property type="project" value="InterPro"/>
</dbReference>
<dbReference type="InterPro" id="IPR015424">
    <property type="entry name" value="PyrdxlP-dep_Trfase"/>
</dbReference>
<proteinExistence type="inferred from homology"/>
<organism evidence="8 9">
    <name type="scientific">Streptomyces calidiresistens</name>
    <dbReference type="NCBI Taxonomy" id="1485586"/>
    <lineage>
        <taxon>Bacteria</taxon>
        <taxon>Bacillati</taxon>
        <taxon>Actinomycetota</taxon>
        <taxon>Actinomycetes</taxon>
        <taxon>Kitasatosporales</taxon>
        <taxon>Streptomycetaceae</taxon>
        <taxon>Streptomyces</taxon>
    </lineage>
</organism>
<dbReference type="EMBL" id="VKHS01000731">
    <property type="protein sequence ID" value="MBB0232042.1"/>
    <property type="molecule type" value="Genomic_DNA"/>
</dbReference>
<keyword evidence="5 7" id="KW-0456">Lyase</keyword>
<evidence type="ECO:0000256" key="6">
    <source>
        <dbReference type="PIRSR" id="PIRSR602129-50"/>
    </source>
</evidence>
<comment type="similarity">
    <text evidence="2 7">Belongs to the group II decarboxylase family.</text>
</comment>
<dbReference type="Proteomes" id="UP000530234">
    <property type="component" value="Unassembled WGS sequence"/>
</dbReference>
<keyword evidence="3" id="KW-0210">Decarboxylase</keyword>
<protein>
    <submittedName>
        <fullName evidence="8">Aminotransferase class V-fold PLP-dependent enzyme</fullName>
    </submittedName>
</protein>
<dbReference type="AlphaFoldDB" id="A0A7W3XYP2"/>
<accession>A0A7W3XYP2</accession>
<dbReference type="InterPro" id="IPR010977">
    <property type="entry name" value="Aromatic_deC"/>
</dbReference>
<evidence type="ECO:0000256" key="4">
    <source>
        <dbReference type="ARBA" id="ARBA00022898"/>
    </source>
</evidence>
<keyword evidence="4 6" id="KW-0663">Pyridoxal phosphate</keyword>
<dbReference type="SUPFAM" id="SSF53383">
    <property type="entry name" value="PLP-dependent transferases"/>
    <property type="match status" value="1"/>
</dbReference>
<name>A0A7W3XYP2_9ACTN</name>
<sequence>MLKVGEHTLHRIVERLSHPGEGPVHRRLTRRDLDIEWGEPPPEHGEDPIRLVDRLVNGALTAGMRSDHPRCFAFVPSAGNYPAVLADALAAAFLAVPGAWLVGSGATRIELVTVQWLCELLGLPSGSGGLFVSGGTEANLLALTVARDSRLDGSPEDARAYCSDQAHPSVAKALHVLGFRREQLVVVPADTAFRLPVDPLAERIRRDRAAGLRPFAVIATAGTTGTGAVDPLPELAAVCRAENLWLHTDGAMGAAVRIAPRGRELLPGLEFSDSVTVDPHKWLFQPYDTGCVLLRDPDLLRRSFAMARYGLDVEAGYLDASRCESPTSPASEEVNLSDYGIQLSRSLRALRLWLSFKTFGVGAFREAVAHGMRLAEHAARRIDEIPDLELVTPPGLGVLTFRCRPHNGPTPGPHLDLLQTEVSGTVVAKGEAMILTTRLRGERVLRLCTINPRAGEADIDATLELVRAAARHHTTSPTPV</sequence>
<evidence type="ECO:0000256" key="2">
    <source>
        <dbReference type="ARBA" id="ARBA00009533"/>
    </source>
</evidence>
<evidence type="ECO:0000256" key="5">
    <source>
        <dbReference type="ARBA" id="ARBA00023239"/>
    </source>
</evidence>
<evidence type="ECO:0000313" key="8">
    <source>
        <dbReference type="EMBL" id="MBB0232042.1"/>
    </source>
</evidence>
<dbReference type="GO" id="GO:0008483">
    <property type="term" value="F:transaminase activity"/>
    <property type="evidence" value="ECO:0007669"/>
    <property type="project" value="UniProtKB-KW"/>
</dbReference>
<evidence type="ECO:0000256" key="1">
    <source>
        <dbReference type="ARBA" id="ARBA00001933"/>
    </source>
</evidence>
<evidence type="ECO:0000256" key="7">
    <source>
        <dbReference type="RuleBase" id="RU000382"/>
    </source>
</evidence>
<dbReference type="InterPro" id="IPR015422">
    <property type="entry name" value="PyrdxlP-dep_Trfase_small"/>
</dbReference>
<comment type="cofactor">
    <cofactor evidence="1 6 7">
        <name>pyridoxal 5'-phosphate</name>
        <dbReference type="ChEBI" id="CHEBI:597326"/>
    </cofactor>
</comment>
<dbReference type="Gene3D" id="3.40.640.10">
    <property type="entry name" value="Type I PLP-dependent aspartate aminotransferase-like (Major domain)"/>
    <property type="match status" value="1"/>
</dbReference>
<reference evidence="9" key="1">
    <citation type="submission" date="2019-10" db="EMBL/GenBank/DDBJ databases">
        <title>Streptomyces sp. nov., a novel actinobacterium isolated from alkaline environment.</title>
        <authorList>
            <person name="Golinska P."/>
        </authorList>
    </citation>
    <scope>NUCLEOTIDE SEQUENCE [LARGE SCALE GENOMIC DNA]</scope>
    <source>
        <strain evidence="9">DSM 42108</strain>
    </source>
</reference>
<dbReference type="GO" id="GO:0004058">
    <property type="term" value="F:aromatic-L-amino-acid decarboxylase activity"/>
    <property type="evidence" value="ECO:0007669"/>
    <property type="project" value="UniProtKB-ARBA"/>
</dbReference>
<feature type="modified residue" description="N6-(pyridoxal phosphate)lysine" evidence="6">
    <location>
        <position position="281"/>
    </location>
</feature>
<keyword evidence="8" id="KW-0808">Transferase</keyword>
<dbReference type="PANTHER" id="PTHR11999">
    <property type="entry name" value="GROUP II PYRIDOXAL-5-PHOSPHATE DECARBOXYLASE"/>
    <property type="match status" value="1"/>
</dbReference>
<dbReference type="Pfam" id="PF00282">
    <property type="entry name" value="Pyridoxal_deC"/>
    <property type="match status" value="1"/>
</dbReference>
<keyword evidence="8" id="KW-0032">Aminotransferase</keyword>
<gene>
    <name evidence="8" type="ORF">FOE67_21725</name>
</gene>
<dbReference type="InterPro" id="IPR002129">
    <property type="entry name" value="PyrdxlP-dep_de-COase"/>
</dbReference>
<keyword evidence="9" id="KW-1185">Reference proteome</keyword>
<dbReference type="PANTHER" id="PTHR11999:SF70">
    <property type="entry name" value="MIP05841P"/>
    <property type="match status" value="1"/>
</dbReference>
<comment type="caution">
    <text evidence="8">The sequence shown here is derived from an EMBL/GenBank/DDBJ whole genome shotgun (WGS) entry which is preliminary data.</text>
</comment>
<dbReference type="Gene3D" id="3.90.1150.10">
    <property type="entry name" value="Aspartate Aminotransferase, domain 1"/>
    <property type="match status" value="1"/>
</dbReference>
<dbReference type="Gene3D" id="3.90.1150.170">
    <property type="match status" value="1"/>
</dbReference>
<evidence type="ECO:0000256" key="3">
    <source>
        <dbReference type="ARBA" id="ARBA00022793"/>
    </source>
</evidence>
<dbReference type="PRINTS" id="PR00800">
    <property type="entry name" value="YHDCRBOXLASE"/>
</dbReference>
<dbReference type="GO" id="GO:0019752">
    <property type="term" value="P:carboxylic acid metabolic process"/>
    <property type="evidence" value="ECO:0007669"/>
    <property type="project" value="InterPro"/>
</dbReference>
<dbReference type="GO" id="GO:0006520">
    <property type="term" value="P:amino acid metabolic process"/>
    <property type="evidence" value="ECO:0007669"/>
    <property type="project" value="InterPro"/>
</dbReference>